<dbReference type="PANTHER" id="PTHR31204:SF1">
    <property type="entry name" value="SIGMA INTRACELLULAR RECEPTOR 2"/>
    <property type="match status" value="1"/>
</dbReference>
<comment type="similarity">
    <text evidence="2">Belongs to the TMEM97/sigma-2 receptor family.</text>
</comment>
<organism evidence="10 11">
    <name type="scientific">Phyllosticta capitalensis</name>
    <dbReference type="NCBI Taxonomy" id="121624"/>
    <lineage>
        <taxon>Eukaryota</taxon>
        <taxon>Fungi</taxon>
        <taxon>Dikarya</taxon>
        <taxon>Ascomycota</taxon>
        <taxon>Pezizomycotina</taxon>
        <taxon>Dothideomycetes</taxon>
        <taxon>Dothideomycetes incertae sedis</taxon>
        <taxon>Botryosphaeriales</taxon>
        <taxon>Phyllostictaceae</taxon>
        <taxon>Phyllosticta</taxon>
    </lineage>
</organism>
<proteinExistence type="inferred from homology"/>
<keyword evidence="4" id="KW-0256">Endoplasmic reticulum</keyword>
<evidence type="ECO:0000313" key="10">
    <source>
        <dbReference type="EMBL" id="KAK8223700.1"/>
    </source>
</evidence>
<evidence type="ECO:0000256" key="3">
    <source>
        <dbReference type="ARBA" id="ARBA00022692"/>
    </source>
</evidence>
<evidence type="ECO:0000256" key="4">
    <source>
        <dbReference type="ARBA" id="ARBA00022824"/>
    </source>
</evidence>
<dbReference type="PANTHER" id="PTHR31204">
    <property type="entry name" value="SIGMA INTRACELLULAR RECEPTOR 2"/>
    <property type="match status" value="1"/>
</dbReference>
<evidence type="ECO:0000256" key="6">
    <source>
        <dbReference type="ARBA" id="ARBA00023136"/>
    </source>
</evidence>
<keyword evidence="11" id="KW-1185">Reference proteome</keyword>
<evidence type="ECO:0000313" key="11">
    <source>
        <dbReference type="Proteomes" id="UP001492380"/>
    </source>
</evidence>
<feature type="transmembrane region" description="Helical" evidence="8">
    <location>
        <begin position="88"/>
        <end position="107"/>
    </location>
</feature>
<dbReference type="EMBL" id="JBBWRZ010000013">
    <property type="protein sequence ID" value="KAK8223700.1"/>
    <property type="molecule type" value="Genomic_DNA"/>
</dbReference>
<evidence type="ECO:0000256" key="8">
    <source>
        <dbReference type="SAM" id="Phobius"/>
    </source>
</evidence>
<evidence type="ECO:0000259" key="9">
    <source>
        <dbReference type="PROSITE" id="PS51751"/>
    </source>
</evidence>
<dbReference type="InterPro" id="IPR033118">
    <property type="entry name" value="EXPERA"/>
</dbReference>
<feature type="transmembrane region" description="Helical" evidence="8">
    <location>
        <begin position="163"/>
        <end position="182"/>
    </location>
</feature>
<feature type="transmembrane region" description="Helical" evidence="8">
    <location>
        <begin position="14"/>
        <end position="36"/>
    </location>
</feature>
<keyword evidence="6 7" id="KW-0472">Membrane</keyword>
<dbReference type="PROSITE" id="PS51751">
    <property type="entry name" value="EXPERA"/>
    <property type="match status" value="1"/>
</dbReference>
<accession>A0ABR1Y9S1</accession>
<comment type="subcellular location">
    <subcellularLocation>
        <location evidence="1">Endoplasmic reticulum membrane</location>
        <topology evidence="1">Multi-pass membrane protein</topology>
    </subcellularLocation>
</comment>
<dbReference type="Pfam" id="PF05241">
    <property type="entry name" value="EBP"/>
    <property type="match status" value="1"/>
</dbReference>
<name>A0ABR1Y9S1_9PEZI</name>
<feature type="domain" description="EXPERA" evidence="9">
    <location>
        <begin position="12"/>
        <end position="177"/>
    </location>
</feature>
<evidence type="ECO:0000256" key="2">
    <source>
        <dbReference type="ARBA" id="ARBA00009096"/>
    </source>
</evidence>
<comment type="caution">
    <text evidence="10">The sequence shown here is derived from an EMBL/GenBank/DDBJ whole genome shotgun (WGS) entry which is preliminary data.</text>
</comment>
<keyword evidence="5 7" id="KW-1133">Transmembrane helix</keyword>
<evidence type="ECO:0000256" key="5">
    <source>
        <dbReference type="ARBA" id="ARBA00022989"/>
    </source>
</evidence>
<dbReference type="InterPro" id="IPR051987">
    <property type="entry name" value="Sigma-2_receptor-like"/>
</dbReference>
<evidence type="ECO:0000256" key="7">
    <source>
        <dbReference type="PROSITE-ProRule" id="PRU01087"/>
    </source>
</evidence>
<keyword evidence="3 7" id="KW-0812">Transmembrane</keyword>
<sequence length="201" mass="23243">MTTPRPILSRKRDLVYLTYFLVHVVVMFVGDLAPLYPDSIRPQFMDNMRQWYIEQYQDRFFTSPPIRLSALTKNVSRAWFGVYMYMEALYHVPVSFWSIGALIRGLLCTMEALFVPRLISADDPKVPLHLLVYACQTGFTTLTCIADYLGWTDYSNEQKLALSYLYMPYLAVSVFMGLDMFARLSKRLSENGNAAEAKKLQ</sequence>
<protein>
    <submittedName>
        <fullName evidence="10">Transmembrane protein 6/97</fullName>
    </submittedName>
</protein>
<reference evidence="10 11" key="1">
    <citation type="submission" date="2024-04" db="EMBL/GenBank/DDBJ databases">
        <title>Phyllosticta paracitricarpa is synonymous to the EU quarantine fungus P. citricarpa based on phylogenomic analyses.</title>
        <authorList>
            <consortium name="Lawrence Berkeley National Laboratory"/>
            <person name="Van Ingen-Buijs V.A."/>
            <person name="Van Westerhoven A.C."/>
            <person name="Haridas S."/>
            <person name="Skiadas P."/>
            <person name="Martin F."/>
            <person name="Groenewald J.Z."/>
            <person name="Crous P.W."/>
            <person name="Seidl M.F."/>
        </authorList>
    </citation>
    <scope>NUCLEOTIDE SEQUENCE [LARGE SCALE GENOMIC DNA]</scope>
    <source>
        <strain evidence="10 11">CBS 123374</strain>
    </source>
</reference>
<gene>
    <name evidence="10" type="ORF">HDK90DRAFT_470421</name>
</gene>
<dbReference type="InterPro" id="IPR016964">
    <property type="entry name" value="Sigma2_recept"/>
</dbReference>
<feature type="transmembrane region" description="Helical" evidence="8">
    <location>
        <begin position="128"/>
        <end position="151"/>
    </location>
</feature>
<dbReference type="PIRSF" id="PIRSF031032">
    <property type="entry name" value="TMP_97_prd"/>
    <property type="match status" value="1"/>
</dbReference>
<evidence type="ECO:0000256" key="1">
    <source>
        <dbReference type="ARBA" id="ARBA00004477"/>
    </source>
</evidence>
<dbReference type="Proteomes" id="UP001492380">
    <property type="component" value="Unassembled WGS sequence"/>
</dbReference>